<evidence type="ECO:0000313" key="1">
    <source>
        <dbReference type="EMBL" id="KAH7984404.1"/>
    </source>
</evidence>
<comment type="caution">
    <text evidence="1">The sequence shown here is derived from an EMBL/GenBank/DDBJ whole genome shotgun (WGS) entry which is preliminary data.</text>
</comment>
<reference evidence="1" key="2">
    <citation type="submission" date="2021-09" db="EMBL/GenBank/DDBJ databases">
        <authorList>
            <person name="Jia N."/>
            <person name="Wang J."/>
            <person name="Shi W."/>
            <person name="Du L."/>
            <person name="Sun Y."/>
            <person name="Zhan W."/>
            <person name="Jiang J."/>
            <person name="Wang Q."/>
            <person name="Zhang B."/>
            <person name="Ji P."/>
            <person name="Sakyi L.B."/>
            <person name="Cui X."/>
            <person name="Yuan T."/>
            <person name="Jiang B."/>
            <person name="Yang W."/>
            <person name="Lam T.T.-Y."/>
            <person name="Chang Q."/>
            <person name="Ding S."/>
            <person name="Wang X."/>
            <person name="Zhu J."/>
            <person name="Ruan X."/>
            <person name="Zhao L."/>
            <person name="Wei J."/>
            <person name="Que T."/>
            <person name="Du C."/>
            <person name="Cheng J."/>
            <person name="Dai P."/>
            <person name="Han X."/>
            <person name="Huang E."/>
            <person name="Gao Y."/>
            <person name="Liu J."/>
            <person name="Shao H."/>
            <person name="Ye R."/>
            <person name="Li L."/>
            <person name="Wei W."/>
            <person name="Wang X."/>
            <person name="Wang C."/>
            <person name="Huo Q."/>
            <person name="Li W."/>
            <person name="Guo W."/>
            <person name="Chen H."/>
            <person name="Chen S."/>
            <person name="Zhou L."/>
            <person name="Zhou L."/>
            <person name="Ni X."/>
            <person name="Tian J."/>
            <person name="Zhou Y."/>
            <person name="Sheng Y."/>
            <person name="Liu T."/>
            <person name="Pan Y."/>
            <person name="Xia L."/>
            <person name="Li J."/>
            <person name="Zhao F."/>
            <person name="Cao W."/>
        </authorList>
    </citation>
    <scope>NUCLEOTIDE SEQUENCE</scope>
    <source>
        <strain evidence="1">Rsan-2018</strain>
        <tissue evidence="1">Larvae</tissue>
    </source>
</reference>
<dbReference type="AlphaFoldDB" id="A0A9D4YQV1"/>
<proteinExistence type="predicted"/>
<dbReference type="Proteomes" id="UP000821837">
    <property type="component" value="Chromosome 1"/>
</dbReference>
<dbReference type="EMBL" id="JABSTV010001245">
    <property type="protein sequence ID" value="KAH7984404.1"/>
    <property type="molecule type" value="Genomic_DNA"/>
</dbReference>
<reference evidence="1" key="1">
    <citation type="journal article" date="2020" name="Cell">
        <title>Large-Scale Comparative Analyses of Tick Genomes Elucidate Their Genetic Diversity and Vector Capacities.</title>
        <authorList>
            <consortium name="Tick Genome and Microbiome Consortium (TIGMIC)"/>
            <person name="Jia N."/>
            <person name="Wang J."/>
            <person name="Shi W."/>
            <person name="Du L."/>
            <person name="Sun Y."/>
            <person name="Zhan W."/>
            <person name="Jiang J.F."/>
            <person name="Wang Q."/>
            <person name="Zhang B."/>
            <person name="Ji P."/>
            <person name="Bell-Sakyi L."/>
            <person name="Cui X.M."/>
            <person name="Yuan T.T."/>
            <person name="Jiang B.G."/>
            <person name="Yang W.F."/>
            <person name="Lam T.T."/>
            <person name="Chang Q.C."/>
            <person name="Ding S.J."/>
            <person name="Wang X.J."/>
            <person name="Zhu J.G."/>
            <person name="Ruan X.D."/>
            <person name="Zhao L."/>
            <person name="Wei J.T."/>
            <person name="Ye R.Z."/>
            <person name="Que T.C."/>
            <person name="Du C.H."/>
            <person name="Zhou Y.H."/>
            <person name="Cheng J.X."/>
            <person name="Dai P.F."/>
            <person name="Guo W.B."/>
            <person name="Han X.H."/>
            <person name="Huang E.J."/>
            <person name="Li L.F."/>
            <person name="Wei W."/>
            <person name="Gao Y.C."/>
            <person name="Liu J.Z."/>
            <person name="Shao H.Z."/>
            <person name="Wang X."/>
            <person name="Wang C.C."/>
            <person name="Yang T.C."/>
            <person name="Huo Q.B."/>
            <person name="Li W."/>
            <person name="Chen H.Y."/>
            <person name="Chen S.E."/>
            <person name="Zhou L.G."/>
            <person name="Ni X.B."/>
            <person name="Tian J.H."/>
            <person name="Sheng Y."/>
            <person name="Liu T."/>
            <person name="Pan Y.S."/>
            <person name="Xia L.Y."/>
            <person name="Li J."/>
            <person name="Zhao F."/>
            <person name="Cao W.C."/>
        </authorList>
    </citation>
    <scope>NUCLEOTIDE SEQUENCE</scope>
    <source>
        <strain evidence="1">Rsan-2018</strain>
    </source>
</reference>
<evidence type="ECO:0000313" key="2">
    <source>
        <dbReference type="Proteomes" id="UP000821837"/>
    </source>
</evidence>
<accession>A0A9D4YQV1</accession>
<name>A0A9D4YQV1_RHISA</name>
<organism evidence="1 2">
    <name type="scientific">Rhipicephalus sanguineus</name>
    <name type="common">Brown dog tick</name>
    <name type="synonym">Ixodes sanguineus</name>
    <dbReference type="NCBI Taxonomy" id="34632"/>
    <lineage>
        <taxon>Eukaryota</taxon>
        <taxon>Metazoa</taxon>
        <taxon>Ecdysozoa</taxon>
        <taxon>Arthropoda</taxon>
        <taxon>Chelicerata</taxon>
        <taxon>Arachnida</taxon>
        <taxon>Acari</taxon>
        <taxon>Parasitiformes</taxon>
        <taxon>Ixodida</taxon>
        <taxon>Ixodoidea</taxon>
        <taxon>Ixodidae</taxon>
        <taxon>Rhipicephalinae</taxon>
        <taxon>Rhipicephalus</taxon>
        <taxon>Rhipicephalus</taxon>
    </lineage>
</organism>
<protein>
    <submittedName>
        <fullName evidence="1">Uncharacterized protein</fullName>
    </submittedName>
</protein>
<gene>
    <name evidence="1" type="ORF">HPB52_020367</name>
</gene>
<sequence length="231" mass="25702">MWNDEICFLLLPTRISGSPRCCHGRWYSCRGPLCGFDLRALQSSIRFIQVSLDASGPTLAYVPGKYPCLKMPPVLSTNLTFNILVFQKGVKDSSMDEQKQWELLDNESKAVQRPALQTIQTNDPRCAQAVASHCWSNRAVQARVKVSQPNHTLKNTWSSRTVETGASQPCWDSFHPTSPCPGQPFPCHLCLGWPVPWHPGAQASLPRSGPPKSTILSPNREAVLWTHFHAG</sequence>
<keyword evidence="2" id="KW-1185">Reference proteome</keyword>